<keyword evidence="2" id="KW-0732">Signal</keyword>
<sequence>MKRQTAAASLLALVLVVSGCSSSEPKDAAPVAMTTSTPTATATPSATPEPSPSEPSSEPTAVPDVVEPPASDTPDDSASDVPDDLEDMLVPDDLKDVTADDMYGSGIDDLMAAFDAGDKNRKVGVCRTGAVIVSELTRTEIDERRASMTPDQVETLEDFIEQCGRVLAS</sequence>
<feature type="region of interest" description="Disordered" evidence="1">
    <location>
        <begin position="21"/>
        <end position="93"/>
    </location>
</feature>
<proteinExistence type="predicted"/>
<keyword evidence="4" id="KW-1185">Reference proteome</keyword>
<evidence type="ECO:0000313" key="4">
    <source>
        <dbReference type="Proteomes" id="UP000561011"/>
    </source>
</evidence>
<dbReference type="AlphaFoldDB" id="A0A853EUR0"/>
<feature type="signal peptide" evidence="2">
    <location>
        <begin position="1"/>
        <end position="23"/>
    </location>
</feature>
<dbReference type="PROSITE" id="PS51257">
    <property type="entry name" value="PROKAR_LIPOPROTEIN"/>
    <property type="match status" value="1"/>
</dbReference>
<comment type="caution">
    <text evidence="3">The sequence shown here is derived from an EMBL/GenBank/DDBJ whole genome shotgun (WGS) entry which is preliminary data.</text>
</comment>
<reference evidence="3 4" key="1">
    <citation type="submission" date="2020-07" db="EMBL/GenBank/DDBJ databases">
        <title>MOT database genomes.</title>
        <authorList>
            <person name="Joseph S."/>
            <person name="Aduse-Opoku J."/>
            <person name="Hashim A."/>
            <person name="Wade W."/>
            <person name="Curtis M."/>
        </authorList>
    </citation>
    <scope>NUCLEOTIDE SEQUENCE [LARGE SCALE GENOMIC DNA]</scope>
    <source>
        <strain evidence="3 4">DSM 100099</strain>
    </source>
</reference>
<accession>A0A853EUR0</accession>
<feature type="chain" id="PRO_5038908543" description="DUF732 domain-containing protein" evidence="2">
    <location>
        <begin position="24"/>
        <end position="169"/>
    </location>
</feature>
<evidence type="ECO:0000256" key="1">
    <source>
        <dbReference type="SAM" id="MobiDB-lite"/>
    </source>
</evidence>
<feature type="compositionally biased region" description="Low complexity" evidence="1">
    <location>
        <begin position="21"/>
        <end position="46"/>
    </location>
</feature>
<protein>
    <recommendedName>
        <fullName evidence="5">DUF732 domain-containing protein</fullName>
    </recommendedName>
</protein>
<evidence type="ECO:0000313" key="3">
    <source>
        <dbReference type="EMBL" id="NYS93412.1"/>
    </source>
</evidence>
<feature type="compositionally biased region" description="Low complexity" evidence="1">
    <location>
        <begin position="54"/>
        <end position="72"/>
    </location>
</feature>
<dbReference type="EMBL" id="JACBYE010000014">
    <property type="protein sequence ID" value="NYS93412.1"/>
    <property type="molecule type" value="Genomic_DNA"/>
</dbReference>
<gene>
    <name evidence="3" type="ORF">HZZ10_07720</name>
</gene>
<name>A0A853EUR0_9MICO</name>
<feature type="compositionally biased region" description="Acidic residues" evidence="1">
    <location>
        <begin position="73"/>
        <end position="90"/>
    </location>
</feature>
<evidence type="ECO:0008006" key="5">
    <source>
        <dbReference type="Google" id="ProtNLM"/>
    </source>
</evidence>
<organism evidence="3 4">
    <name type="scientific">Sanguibacter inulinus</name>
    <dbReference type="NCBI Taxonomy" id="60922"/>
    <lineage>
        <taxon>Bacteria</taxon>
        <taxon>Bacillati</taxon>
        <taxon>Actinomycetota</taxon>
        <taxon>Actinomycetes</taxon>
        <taxon>Micrococcales</taxon>
        <taxon>Sanguibacteraceae</taxon>
        <taxon>Sanguibacter</taxon>
    </lineage>
</organism>
<dbReference type="Proteomes" id="UP000561011">
    <property type="component" value="Unassembled WGS sequence"/>
</dbReference>
<dbReference type="RefSeq" id="WP_179913075.1">
    <property type="nucleotide sequence ID" value="NZ_JACBYE010000014.1"/>
</dbReference>
<evidence type="ECO:0000256" key="2">
    <source>
        <dbReference type="SAM" id="SignalP"/>
    </source>
</evidence>